<dbReference type="CDD" id="cd22756">
    <property type="entry name" value="OTU_OTUD3-like"/>
    <property type="match status" value="1"/>
</dbReference>
<feature type="compositionally biased region" description="Low complexity" evidence="1">
    <location>
        <begin position="370"/>
        <end position="383"/>
    </location>
</feature>
<dbReference type="SUPFAM" id="SSF54001">
    <property type="entry name" value="Cysteine proteinases"/>
    <property type="match status" value="1"/>
</dbReference>
<feature type="compositionally biased region" description="Basic and acidic residues" evidence="1">
    <location>
        <begin position="472"/>
        <end position="481"/>
    </location>
</feature>
<reference evidence="3 4" key="1">
    <citation type="journal article" date="2016" name="Mol. Biol. Evol.">
        <title>Comparative Genomics of Early-Diverging Mushroom-Forming Fungi Provides Insights into the Origins of Lignocellulose Decay Capabilities.</title>
        <authorList>
            <person name="Nagy L.G."/>
            <person name="Riley R."/>
            <person name="Tritt A."/>
            <person name="Adam C."/>
            <person name="Daum C."/>
            <person name="Floudas D."/>
            <person name="Sun H."/>
            <person name="Yadav J.S."/>
            <person name="Pangilinan J."/>
            <person name="Larsson K.H."/>
            <person name="Matsuura K."/>
            <person name="Barry K."/>
            <person name="Labutti K."/>
            <person name="Kuo R."/>
            <person name="Ohm R.A."/>
            <person name="Bhattacharya S.S."/>
            <person name="Shirouzu T."/>
            <person name="Yoshinaga Y."/>
            <person name="Martin F.M."/>
            <person name="Grigoriev I.V."/>
            <person name="Hibbett D.S."/>
        </authorList>
    </citation>
    <scope>NUCLEOTIDE SEQUENCE [LARGE SCALE GENOMIC DNA]</scope>
    <source>
        <strain evidence="3 4">HHB12029</strain>
    </source>
</reference>
<dbReference type="Proteomes" id="UP000077266">
    <property type="component" value="Unassembled WGS sequence"/>
</dbReference>
<feature type="compositionally biased region" description="Acidic residues" evidence="1">
    <location>
        <begin position="384"/>
        <end position="395"/>
    </location>
</feature>
<proteinExistence type="predicted"/>
<feature type="region of interest" description="Disordered" evidence="1">
    <location>
        <begin position="209"/>
        <end position="486"/>
    </location>
</feature>
<feature type="compositionally biased region" description="Basic residues" evidence="1">
    <location>
        <begin position="232"/>
        <end position="247"/>
    </location>
</feature>
<feature type="compositionally biased region" description="Polar residues" evidence="1">
    <location>
        <begin position="1"/>
        <end position="18"/>
    </location>
</feature>
<protein>
    <submittedName>
        <fullName evidence="3">Cysteine proteinase</fullName>
    </submittedName>
</protein>
<feature type="region of interest" description="Disordered" evidence="1">
    <location>
        <begin position="150"/>
        <end position="181"/>
    </location>
</feature>
<feature type="domain" description="OTU" evidence="2">
    <location>
        <begin position="47"/>
        <end position="204"/>
    </location>
</feature>
<name>A0A165BM96_EXIGL</name>
<feature type="compositionally biased region" description="Pro residues" evidence="1">
    <location>
        <begin position="259"/>
        <end position="274"/>
    </location>
</feature>
<dbReference type="GO" id="GO:0016579">
    <property type="term" value="P:protein deubiquitination"/>
    <property type="evidence" value="ECO:0007669"/>
    <property type="project" value="TreeGrafter"/>
</dbReference>
<accession>A0A165BM96</accession>
<feature type="compositionally biased region" description="Basic and acidic residues" evidence="1">
    <location>
        <begin position="321"/>
        <end position="333"/>
    </location>
</feature>
<dbReference type="Gene3D" id="3.90.70.80">
    <property type="match status" value="1"/>
</dbReference>
<dbReference type="InParanoid" id="A0A165BM96"/>
<dbReference type="OrthoDB" id="415023at2759"/>
<evidence type="ECO:0000259" key="2">
    <source>
        <dbReference type="PROSITE" id="PS50802"/>
    </source>
</evidence>
<feature type="compositionally biased region" description="Low complexity" evidence="1">
    <location>
        <begin position="278"/>
        <end position="308"/>
    </location>
</feature>
<gene>
    <name evidence="3" type="ORF">EXIGLDRAFT_732117</name>
</gene>
<dbReference type="Pfam" id="PF02338">
    <property type="entry name" value="OTU"/>
    <property type="match status" value="1"/>
</dbReference>
<dbReference type="InterPro" id="IPR003323">
    <property type="entry name" value="OTU_dom"/>
</dbReference>
<dbReference type="AlphaFoldDB" id="A0A165BM96"/>
<feature type="compositionally biased region" description="Low complexity" evidence="1">
    <location>
        <begin position="396"/>
        <end position="407"/>
    </location>
</feature>
<dbReference type="PROSITE" id="PS50802">
    <property type="entry name" value="OTU"/>
    <property type="match status" value="1"/>
</dbReference>
<feature type="compositionally biased region" description="Polar residues" evidence="1">
    <location>
        <begin position="457"/>
        <end position="468"/>
    </location>
</feature>
<dbReference type="InterPro" id="IPR050704">
    <property type="entry name" value="Peptidase_C85-like"/>
</dbReference>
<feature type="region of interest" description="Disordered" evidence="1">
    <location>
        <begin position="1"/>
        <end position="24"/>
    </location>
</feature>
<dbReference type="STRING" id="1314781.A0A165BM96"/>
<sequence>MPSKRQQQRPSKGLPSTRSRTRSSKAILYDPAQNTQLLNQQLHALGLYAAQTIGDGNCLFRALSDQLYGTQNYHSKLRDEICDWIAARPDRYAPFVDDERGLDVHLRCMRTPGTYGGHLELSAFAHLKRRNVKVIQPGLVYIIEWNTGVGDASSSADDADRRRLRRTKHKADKTATAAEPDEAVGETVYVAYHDWEHFSSVRNITGPHNGIPNVVESPAPAPETQAEPGTPSKHKLKQSLKVPKRVTRSSTSKAAAAPPAAPSPADIPLPPSPEPRSRASSPATQLSTSSAASVSTAPSSVQPASQSSPKPKIHLRLRPPSSREGRSPKRTFDESEQDDSEPAGRTKRQRQRTVDDEMDWALAEPEPQDAGAMSDTSSLSSLSDLEDDADADGSGDVDAFSESSLSAPPSPPRTPAKPLTRRQRKVLGLPKPRSAPVPSAGANKIKIPGGRYRGGKENSSAPTSSKQQGAPPDKDSAKGEWVKNGVGRLDVRGFRELRI</sequence>
<feature type="compositionally biased region" description="Low complexity" evidence="1">
    <location>
        <begin position="249"/>
        <end position="258"/>
    </location>
</feature>
<keyword evidence="4" id="KW-1185">Reference proteome</keyword>
<dbReference type="PANTHER" id="PTHR12419:SF7">
    <property type="entry name" value="OTU DOMAIN-CONTAINING PROTEIN 3"/>
    <property type="match status" value="1"/>
</dbReference>
<evidence type="ECO:0000313" key="3">
    <source>
        <dbReference type="EMBL" id="KZV80894.1"/>
    </source>
</evidence>
<evidence type="ECO:0000256" key="1">
    <source>
        <dbReference type="SAM" id="MobiDB-lite"/>
    </source>
</evidence>
<organism evidence="3 4">
    <name type="scientific">Exidia glandulosa HHB12029</name>
    <dbReference type="NCBI Taxonomy" id="1314781"/>
    <lineage>
        <taxon>Eukaryota</taxon>
        <taxon>Fungi</taxon>
        <taxon>Dikarya</taxon>
        <taxon>Basidiomycota</taxon>
        <taxon>Agaricomycotina</taxon>
        <taxon>Agaricomycetes</taxon>
        <taxon>Auriculariales</taxon>
        <taxon>Exidiaceae</taxon>
        <taxon>Exidia</taxon>
    </lineage>
</organism>
<dbReference type="EMBL" id="KV426437">
    <property type="protein sequence ID" value="KZV80894.1"/>
    <property type="molecule type" value="Genomic_DNA"/>
</dbReference>
<evidence type="ECO:0000313" key="4">
    <source>
        <dbReference type="Proteomes" id="UP000077266"/>
    </source>
</evidence>
<feature type="compositionally biased region" description="Basic residues" evidence="1">
    <location>
        <begin position="162"/>
        <end position="171"/>
    </location>
</feature>
<dbReference type="InterPro" id="IPR038765">
    <property type="entry name" value="Papain-like_cys_pep_sf"/>
</dbReference>
<dbReference type="GO" id="GO:0004843">
    <property type="term" value="F:cysteine-type deubiquitinase activity"/>
    <property type="evidence" value="ECO:0007669"/>
    <property type="project" value="TreeGrafter"/>
</dbReference>
<dbReference type="PANTHER" id="PTHR12419">
    <property type="entry name" value="OTU DOMAIN CONTAINING PROTEIN"/>
    <property type="match status" value="1"/>
</dbReference>